<dbReference type="AlphaFoldDB" id="A0AA35W8I1"/>
<dbReference type="EMBL" id="CASHTH010001087">
    <property type="protein sequence ID" value="CAI8011199.1"/>
    <property type="molecule type" value="Genomic_DNA"/>
</dbReference>
<reference evidence="2" key="1">
    <citation type="submission" date="2023-03" db="EMBL/GenBank/DDBJ databases">
        <authorList>
            <person name="Steffen K."/>
            <person name="Cardenas P."/>
        </authorList>
    </citation>
    <scope>NUCLEOTIDE SEQUENCE</scope>
</reference>
<organism evidence="2 3">
    <name type="scientific">Geodia barretti</name>
    <name type="common">Barrett's horny sponge</name>
    <dbReference type="NCBI Taxonomy" id="519541"/>
    <lineage>
        <taxon>Eukaryota</taxon>
        <taxon>Metazoa</taxon>
        <taxon>Porifera</taxon>
        <taxon>Demospongiae</taxon>
        <taxon>Heteroscleromorpha</taxon>
        <taxon>Tetractinellida</taxon>
        <taxon>Astrophorina</taxon>
        <taxon>Geodiidae</taxon>
        <taxon>Geodia</taxon>
    </lineage>
</organism>
<keyword evidence="3" id="KW-1185">Reference proteome</keyword>
<evidence type="ECO:0000313" key="2">
    <source>
        <dbReference type="EMBL" id="CAI8011199.1"/>
    </source>
</evidence>
<keyword evidence="1" id="KW-1133">Transmembrane helix</keyword>
<keyword evidence="1" id="KW-0812">Transmembrane</keyword>
<dbReference type="Proteomes" id="UP001174909">
    <property type="component" value="Unassembled WGS sequence"/>
</dbReference>
<evidence type="ECO:0000256" key="1">
    <source>
        <dbReference type="SAM" id="Phobius"/>
    </source>
</evidence>
<proteinExistence type="predicted"/>
<protein>
    <submittedName>
        <fullName evidence="2">Uncharacterized protein</fullName>
    </submittedName>
</protein>
<name>A0AA35W8I1_GEOBA</name>
<keyword evidence="1" id="KW-0472">Membrane</keyword>
<comment type="caution">
    <text evidence="2">The sequence shown here is derived from an EMBL/GenBank/DDBJ whole genome shotgun (WGS) entry which is preliminary data.</text>
</comment>
<sequence length="68" mass="7480">MVPTVGLSSFELGIFVFRGVAIACLFPGSYLYQLSTANCDDGHLFFSYLGACWGNITQPEWQINTLVV</sequence>
<evidence type="ECO:0000313" key="3">
    <source>
        <dbReference type="Proteomes" id="UP001174909"/>
    </source>
</evidence>
<feature type="transmembrane region" description="Helical" evidence="1">
    <location>
        <begin position="12"/>
        <end position="32"/>
    </location>
</feature>
<gene>
    <name evidence="2" type="ORF">GBAR_LOCUS7268</name>
</gene>
<accession>A0AA35W8I1</accession>